<evidence type="ECO:0000256" key="19">
    <source>
        <dbReference type="ARBA" id="ARBA00060536"/>
    </source>
</evidence>
<feature type="domain" description="DAGKc" evidence="23">
    <location>
        <begin position="889"/>
        <end position="1023"/>
    </location>
</feature>
<feature type="compositionally biased region" description="Basic and acidic residues" evidence="21">
    <location>
        <begin position="1143"/>
        <end position="1153"/>
    </location>
</feature>
<dbReference type="CDD" id="cd00051">
    <property type="entry name" value="EFh"/>
    <property type="match status" value="1"/>
</dbReference>
<evidence type="ECO:0000256" key="16">
    <source>
        <dbReference type="ARBA" id="ARBA00023395"/>
    </source>
</evidence>
<evidence type="ECO:0000256" key="20">
    <source>
        <dbReference type="RuleBase" id="RU361128"/>
    </source>
</evidence>
<dbReference type="Pfam" id="PF14513">
    <property type="entry name" value="DAG_kinase_N"/>
    <property type="match status" value="1"/>
</dbReference>
<keyword evidence="9" id="KW-0863">Zinc-finger</keyword>
<dbReference type="InterPro" id="IPR002219">
    <property type="entry name" value="PKC_DAG/PE"/>
</dbReference>
<dbReference type="InterPro" id="IPR016064">
    <property type="entry name" value="NAD/diacylglycerol_kinase_sf"/>
</dbReference>
<dbReference type="PANTHER" id="PTHR11255:SF36">
    <property type="entry name" value="DIACYLGLYCEROL KINASE GAMMA"/>
    <property type="match status" value="1"/>
</dbReference>
<evidence type="ECO:0000256" key="5">
    <source>
        <dbReference type="ARBA" id="ARBA00022679"/>
    </source>
</evidence>
<feature type="region of interest" description="Disordered" evidence="21">
    <location>
        <begin position="758"/>
        <end position="792"/>
    </location>
</feature>
<dbReference type="GO" id="GO:0046486">
    <property type="term" value="P:glycerolipid metabolic process"/>
    <property type="evidence" value="ECO:0007669"/>
    <property type="project" value="UniProtKB-UniPathway"/>
</dbReference>
<sequence>MSDGLWASLSPKEFNQLEKYSKDSPKKLKDVLEAFYGTALESKYNSQLLIDYEGFKVFMKNYLDDVIPEELCKHLFLSFTCKNRKGTLMKKSSKLSQDNISDHESSTPVAQAQKESDDVPKEDEQRTSSISGAEDEGNLNKRRQSKNVSFSPDSPLSSLQGKSSKTNESEDNKSSSSVSQSLFDAAPQVIYLKDIICYLSLLERGRTQDKLEFMFRLYDTDGNGYLDSNELEQILNEMVHVAEYLKWDCTELKPILKNLMTEIDINHDGIVTLREWIHGGMTTIPILVLLGMETNVNEDGQHSWKLKNFKKPVFCHFCHVMLTGMRKQALCCSFCKYIVHQSCINENIPPCISTYAKSRKESEVMQHVWMEGNNSLNCDICNKVIKCCQPGASIHCVWCQITIHQKCATLISEICDGGQLKDHILLPTNIFPMVLVTKEEIKAMTIAAGTIADSKPRISSKNASESEKMEVMDTTIFDEGITDSQPSTSVKEASELEKKEKEETPDSCTDDALKKVESCPSIKDADEEEKKEEITGSKISSTDSSLDSRTNEDKVSYFTKDTNEETSSEALNNELSDEFADSGRENSINMDLEKLEDKEKKSFDSELNSDLGEIPDHENSKITDKVKVEIAEAPNNELTSKSAGVHGHESSVSMDIQTSKEQNFLNELEKLDLLSRSEDTSSINMDIQKLKEKKAFDNELINLFVDVPSLVKVIKMDIQKLQEKEDYDNELFNLLANVPGLADAIKLELEREAALRERGEDFPDARGRESTISMDSQRSKRKKSSIMSGSTRVSMSTITPDFSLSEIPTEISTTDEEESEEYEEMSEEEYLRKDRTMVHFRRSIRTKSLVKEEGNDLRKCFISKATLAENKPIHPSLMDGHGLQIIPPKDTHPLLVLLNPKSGGRQGERVLRKFQYLLNPRQIYNLAQTGPTPGLHFFRYVPNFRILICGGDGTVGWVLDCIDKINFAKHPKVAILPLGTGNDLSRCLRWGRGYEGGNLIKLLKDIEQSSEVMLDRWHLEITPQDKDSKGDPVPHCVFNNYFSIGVDASIAHRFHLMREKYPEKFTSRMKNRLWYFEFGTTETFASTCKKLQTFIEVECDGITLDLKSTLLEGIAILNIPSMYGGTNLWGETKRQRPPSAGKKTSEKSPIETTTDPKELKFCIQDFSDRLLEVVGLGGAMEMGQIYTGLKSAGRRLAQCASITIRTTKMLPMQVDGEPWLQAPCTAKITHKNQMFMLLGALSKA</sequence>
<evidence type="ECO:0000256" key="13">
    <source>
        <dbReference type="ARBA" id="ARBA00022840"/>
    </source>
</evidence>
<evidence type="ECO:0000259" key="24">
    <source>
        <dbReference type="PROSITE" id="PS50222"/>
    </source>
</evidence>
<evidence type="ECO:0000256" key="14">
    <source>
        <dbReference type="ARBA" id="ARBA00023098"/>
    </source>
</evidence>
<keyword evidence="26" id="KW-1185">Reference proteome</keyword>
<keyword evidence="13 20" id="KW-0067">ATP-binding</keyword>
<dbReference type="FunFam" id="2.60.200.40:FF:000003">
    <property type="entry name" value="Diacylglycerol kinase"/>
    <property type="match status" value="1"/>
</dbReference>
<feature type="region of interest" description="Disordered" evidence="21">
    <location>
        <begin position="1128"/>
        <end position="1153"/>
    </location>
</feature>
<evidence type="ECO:0000313" key="26">
    <source>
        <dbReference type="Proteomes" id="UP000007648"/>
    </source>
</evidence>
<keyword evidence="10 20" id="KW-0418">Kinase</keyword>
<reference evidence="25 26" key="1">
    <citation type="journal article" date="2011" name="Proc. Natl. Acad. Sci. U.S.A.">
        <title>Genetic diversity and population structure of the endangered marsupial Sarcophilus harrisii (Tasmanian devil).</title>
        <authorList>
            <person name="Miller W."/>
            <person name="Hayes V.M."/>
            <person name="Ratan A."/>
            <person name="Petersen D.C."/>
            <person name="Wittekindt N.E."/>
            <person name="Miller J."/>
            <person name="Walenz B."/>
            <person name="Knight J."/>
            <person name="Qi J."/>
            <person name="Zhao F."/>
            <person name="Wang Q."/>
            <person name="Bedoya-Reina O.C."/>
            <person name="Katiyar N."/>
            <person name="Tomsho L.P."/>
            <person name="Kasson L.M."/>
            <person name="Hardie R.A."/>
            <person name="Woodbridge P."/>
            <person name="Tindall E.A."/>
            <person name="Bertelsen M.F."/>
            <person name="Dixon D."/>
            <person name="Pyecroft S."/>
            <person name="Helgen K.M."/>
            <person name="Lesk A.M."/>
            <person name="Pringle T.H."/>
            <person name="Patterson N."/>
            <person name="Zhang Y."/>
            <person name="Kreiss A."/>
            <person name="Woods G.M."/>
            <person name="Jones M.E."/>
            <person name="Schuster S.C."/>
        </authorList>
    </citation>
    <scope>NUCLEOTIDE SEQUENCE [LARGE SCALE GENOMIC DNA]</scope>
</reference>
<dbReference type="Gene3D" id="3.40.50.10330">
    <property type="entry name" value="Probable inorganic polyphosphate/atp-NAD kinase, domain 1"/>
    <property type="match status" value="1"/>
</dbReference>
<dbReference type="InParanoid" id="A0A7N4P8Z7"/>
<comment type="pathway">
    <text evidence="19">Glycerolipid metabolism.</text>
</comment>
<evidence type="ECO:0000256" key="7">
    <source>
        <dbReference type="ARBA" id="ARBA00022737"/>
    </source>
</evidence>
<dbReference type="GO" id="GO:0005509">
    <property type="term" value="F:calcium ion binding"/>
    <property type="evidence" value="ECO:0007669"/>
    <property type="project" value="InterPro"/>
</dbReference>
<dbReference type="SUPFAM" id="SSF111331">
    <property type="entry name" value="NAD kinase/diacylglycerol kinase-like"/>
    <property type="match status" value="1"/>
</dbReference>
<dbReference type="SMART" id="SM00054">
    <property type="entry name" value="EFh"/>
    <property type="match status" value="2"/>
</dbReference>
<dbReference type="PROSITE" id="PS50222">
    <property type="entry name" value="EF_HAND_2"/>
    <property type="match status" value="1"/>
</dbReference>
<gene>
    <name evidence="25" type="primary">DGKG</name>
</gene>
<protein>
    <recommendedName>
        <fullName evidence="20">Diacylglycerol kinase</fullName>
        <shortName evidence="20">DAG kinase</shortName>
        <ecNumber evidence="20">2.7.1.107</ecNumber>
    </recommendedName>
</protein>
<evidence type="ECO:0000256" key="1">
    <source>
        <dbReference type="ARBA" id="ARBA00004496"/>
    </source>
</evidence>
<feature type="compositionally biased region" description="Basic and acidic residues" evidence="21">
    <location>
        <begin position="591"/>
        <end position="601"/>
    </location>
</feature>
<dbReference type="GeneTree" id="ENSGT00940000156768"/>
<evidence type="ECO:0000256" key="10">
    <source>
        <dbReference type="ARBA" id="ARBA00022777"/>
    </source>
</evidence>
<dbReference type="Ensembl" id="ENSSHAT00000008186.2">
    <property type="protein sequence ID" value="ENSSHAP00000034858.1"/>
    <property type="gene ID" value="ENSSHAG00000007041.2"/>
</dbReference>
<dbReference type="Pfam" id="PF00609">
    <property type="entry name" value="DAGK_acc"/>
    <property type="match status" value="1"/>
</dbReference>
<dbReference type="EC" id="2.7.1.107" evidence="20"/>
<feature type="domain" description="EF-hand" evidence="24">
    <location>
        <begin position="206"/>
        <end position="241"/>
    </location>
</feature>
<evidence type="ECO:0000256" key="2">
    <source>
        <dbReference type="ARBA" id="ARBA00005175"/>
    </source>
</evidence>
<feature type="compositionally biased region" description="Basic and acidic residues" evidence="21">
    <location>
        <begin position="492"/>
        <end position="504"/>
    </location>
</feature>
<comment type="catalytic activity">
    <reaction evidence="17">
        <text>1-octadecanoyl-2-(5Z,8Z,11Z,14Z-eicosatetraenoyl)-sn-glycerol + ATP = 1-octadecanoyl-2-(5Z,8Z,11Z,14Z-eicosatetraenoyl)-sn-glycero-3-phosphate + ADP + H(+)</text>
        <dbReference type="Rhea" id="RHEA:40323"/>
        <dbReference type="ChEBI" id="CHEBI:15378"/>
        <dbReference type="ChEBI" id="CHEBI:30616"/>
        <dbReference type="ChEBI" id="CHEBI:75728"/>
        <dbReference type="ChEBI" id="CHEBI:77091"/>
        <dbReference type="ChEBI" id="CHEBI:456216"/>
    </reaction>
    <physiologicalReaction direction="left-to-right" evidence="17">
        <dbReference type="Rhea" id="RHEA:40324"/>
    </physiologicalReaction>
</comment>
<evidence type="ECO:0000259" key="23">
    <source>
        <dbReference type="PROSITE" id="PS50146"/>
    </source>
</evidence>
<dbReference type="Proteomes" id="UP000007648">
    <property type="component" value="Unassembled WGS sequence"/>
</dbReference>
<dbReference type="GO" id="GO:0008270">
    <property type="term" value="F:zinc ion binding"/>
    <property type="evidence" value="ECO:0007669"/>
    <property type="project" value="UniProtKB-KW"/>
</dbReference>
<evidence type="ECO:0000256" key="11">
    <source>
        <dbReference type="ARBA" id="ARBA00022833"/>
    </source>
</evidence>
<dbReference type="InterPro" id="IPR018247">
    <property type="entry name" value="EF_Hand_1_Ca_BS"/>
</dbReference>
<feature type="domain" description="Phorbol-ester/DAG-type" evidence="22">
    <location>
        <begin position="366"/>
        <end position="415"/>
    </location>
</feature>
<dbReference type="GO" id="GO:0005524">
    <property type="term" value="F:ATP binding"/>
    <property type="evidence" value="ECO:0007669"/>
    <property type="project" value="UniProtKB-KW"/>
</dbReference>
<evidence type="ECO:0000259" key="22">
    <source>
        <dbReference type="PROSITE" id="PS50081"/>
    </source>
</evidence>
<evidence type="ECO:0000256" key="6">
    <source>
        <dbReference type="ARBA" id="ARBA00022723"/>
    </source>
</evidence>
<dbReference type="InterPro" id="IPR001206">
    <property type="entry name" value="Diacylglycerol_kinase_cat_dom"/>
</dbReference>
<reference evidence="25" key="2">
    <citation type="submission" date="2025-08" db="UniProtKB">
        <authorList>
            <consortium name="Ensembl"/>
        </authorList>
    </citation>
    <scope>IDENTIFICATION</scope>
</reference>
<dbReference type="InterPro" id="IPR037607">
    <property type="entry name" value="DGK"/>
</dbReference>
<dbReference type="GO" id="GO:0007200">
    <property type="term" value="P:phospholipase C-activating G protein-coupled receptor signaling pathway"/>
    <property type="evidence" value="ECO:0007669"/>
    <property type="project" value="InterPro"/>
</dbReference>
<dbReference type="Gene3D" id="3.30.60.20">
    <property type="match status" value="2"/>
</dbReference>
<comment type="catalytic activity">
    <reaction evidence="18">
        <text>a 1,2-diacyl-sn-glycerol + ATP = a 1,2-diacyl-sn-glycero-3-phosphate + ADP + H(+)</text>
        <dbReference type="Rhea" id="RHEA:10272"/>
        <dbReference type="ChEBI" id="CHEBI:15378"/>
        <dbReference type="ChEBI" id="CHEBI:17815"/>
        <dbReference type="ChEBI" id="CHEBI:30616"/>
        <dbReference type="ChEBI" id="CHEBI:58608"/>
        <dbReference type="ChEBI" id="CHEBI:456216"/>
        <dbReference type="EC" id="2.7.1.107"/>
    </reaction>
    <physiologicalReaction direction="left-to-right" evidence="18">
        <dbReference type="Rhea" id="RHEA:10273"/>
    </physiologicalReaction>
</comment>
<reference evidence="25" key="3">
    <citation type="submission" date="2025-09" db="UniProtKB">
        <authorList>
            <consortium name="Ensembl"/>
        </authorList>
    </citation>
    <scope>IDENTIFICATION</scope>
</reference>
<dbReference type="InterPro" id="IPR000756">
    <property type="entry name" value="Diacylglycerol_kin_accessory"/>
</dbReference>
<dbReference type="Gene3D" id="2.60.200.40">
    <property type="match status" value="1"/>
</dbReference>
<comment type="catalytic activity">
    <reaction evidence="16">
        <text>1,2-didecanoyl-sn-glycerol + ATP = 1,2-didecanoyl-sn-glycero-3-phosphate + ADP + H(+)</text>
        <dbReference type="Rhea" id="RHEA:43428"/>
        <dbReference type="ChEBI" id="CHEBI:15378"/>
        <dbReference type="ChEBI" id="CHEBI:18155"/>
        <dbReference type="ChEBI" id="CHEBI:30616"/>
        <dbReference type="ChEBI" id="CHEBI:78227"/>
        <dbReference type="ChEBI" id="CHEBI:456216"/>
    </reaction>
    <physiologicalReaction direction="left-to-right" evidence="16">
        <dbReference type="Rhea" id="RHEA:43429"/>
    </physiologicalReaction>
</comment>
<dbReference type="PROSITE" id="PS00018">
    <property type="entry name" value="EF_HAND_1"/>
    <property type="match status" value="2"/>
</dbReference>
<keyword evidence="4" id="KW-0963">Cytoplasm</keyword>
<keyword evidence="14" id="KW-0443">Lipid metabolism</keyword>
<dbReference type="SUPFAM" id="SSF57889">
    <property type="entry name" value="Cysteine-rich domain"/>
    <property type="match status" value="2"/>
</dbReference>
<evidence type="ECO:0000256" key="21">
    <source>
        <dbReference type="SAM" id="MobiDB-lite"/>
    </source>
</evidence>
<evidence type="ECO:0000256" key="9">
    <source>
        <dbReference type="ARBA" id="ARBA00022771"/>
    </source>
</evidence>
<feature type="region of interest" description="Disordered" evidence="21">
    <location>
        <begin position="477"/>
        <end position="601"/>
    </location>
</feature>
<evidence type="ECO:0000256" key="4">
    <source>
        <dbReference type="ARBA" id="ARBA00022490"/>
    </source>
</evidence>
<feature type="region of interest" description="Disordered" evidence="21">
    <location>
        <begin position="810"/>
        <end position="829"/>
    </location>
</feature>
<dbReference type="InterPro" id="IPR011992">
    <property type="entry name" value="EF-hand-dom_pair"/>
</dbReference>
<comment type="similarity">
    <text evidence="3 20">Belongs to the eukaryotic diacylglycerol kinase family.</text>
</comment>
<feature type="region of interest" description="Disordered" evidence="21">
    <location>
        <begin position="92"/>
        <end position="178"/>
    </location>
</feature>
<feature type="domain" description="Phorbol-ester/DAG-type" evidence="22">
    <location>
        <begin position="301"/>
        <end position="351"/>
    </location>
</feature>
<evidence type="ECO:0000256" key="18">
    <source>
        <dbReference type="ARBA" id="ARBA00023411"/>
    </source>
</evidence>
<feature type="compositionally biased region" description="Basic and acidic residues" evidence="21">
    <location>
        <begin position="114"/>
        <end position="126"/>
    </location>
</feature>
<keyword evidence="7" id="KW-0677">Repeat</keyword>
<evidence type="ECO:0000256" key="3">
    <source>
        <dbReference type="ARBA" id="ARBA00009280"/>
    </source>
</evidence>
<evidence type="ECO:0000256" key="17">
    <source>
        <dbReference type="ARBA" id="ARBA00023400"/>
    </source>
</evidence>
<evidence type="ECO:0000313" key="25">
    <source>
        <dbReference type="Ensembl" id="ENSSHAP00000034858.1"/>
    </source>
</evidence>
<dbReference type="PANTHER" id="PTHR11255">
    <property type="entry name" value="DIACYLGLYCEROL KINASE"/>
    <property type="match status" value="1"/>
</dbReference>
<dbReference type="PROSITE" id="PS50146">
    <property type="entry name" value="DAGK"/>
    <property type="match status" value="1"/>
</dbReference>
<feature type="compositionally biased region" description="Polar residues" evidence="21">
    <location>
        <begin position="146"/>
        <end position="161"/>
    </location>
</feature>
<dbReference type="InterPro" id="IPR029477">
    <property type="entry name" value="DAG_kinase_typeI_N"/>
</dbReference>
<dbReference type="SMART" id="SM00109">
    <property type="entry name" value="C1"/>
    <property type="match status" value="2"/>
</dbReference>
<dbReference type="InterPro" id="IPR038199">
    <property type="entry name" value="DGK_typeI_N_sf"/>
</dbReference>
<dbReference type="Pfam" id="PF13499">
    <property type="entry name" value="EF-hand_7"/>
    <property type="match status" value="1"/>
</dbReference>
<dbReference type="FunFam" id="1.10.238.10:FF:000017">
    <property type="entry name" value="Diacylglycerol kinase"/>
    <property type="match status" value="1"/>
</dbReference>
<proteinExistence type="inferred from homology"/>
<feature type="compositionally biased region" description="Basic and acidic residues" evidence="21">
    <location>
        <begin position="758"/>
        <end position="769"/>
    </location>
</feature>
<dbReference type="GO" id="GO:0005886">
    <property type="term" value="C:plasma membrane"/>
    <property type="evidence" value="ECO:0007669"/>
    <property type="project" value="TreeGrafter"/>
</dbReference>
<dbReference type="Pfam" id="PF00130">
    <property type="entry name" value="C1_1"/>
    <property type="match status" value="1"/>
</dbReference>
<dbReference type="UniPathway" id="UPA00230"/>
<keyword evidence="5 20" id="KW-0808">Transferase</keyword>
<dbReference type="AlphaFoldDB" id="A0A7N4P8Z7"/>
<comment type="pathway">
    <text evidence="2">Lipid metabolism; glycerolipid metabolism.</text>
</comment>
<evidence type="ECO:0000256" key="8">
    <source>
        <dbReference type="ARBA" id="ARBA00022741"/>
    </source>
</evidence>
<feature type="compositionally biased region" description="Acidic residues" evidence="21">
    <location>
        <begin position="813"/>
        <end position="828"/>
    </location>
</feature>
<dbReference type="InterPro" id="IPR002048">
    <property type="entry name" value="EF_hand_dom"/>
</dbReference>
<evidence type="ECO:0000256" key="15">
    <source>
        <dbReference type="ARBA" id="ARBA00023371"/>
    </source>
</evidence>
<dbReference type="SMART" id="SM00045">
    <property type="entry name" value="DAGKa"/>
    <property type="match status" value="1"/>
</dbReference>
<dbReference type="Pfam" id="PF00781">
    <property type="entry name" value="DAGK_cat"/>
    <property type="match status" value="1"/>
</dbReference>
<keyword evidence="12" id="KW-0106">Calcium</keyword>
<keyword evidence="11" id="KW-0862">Zinc</keyword>
<organism evidence="25 26">
    <name type="scientific">Sarcophilus harrisii</name>
    <name type="common">Tasmanian devil</name>
    <name type="synonym">Sarcophilus laniarius</name>
    <dbReference type="NCBI Taxonomy" id="9305"/>
    <lineage>
        <taxon>Eukaryota</taxon>
        <taxon>Metazoa</taxon>
        <taxon>Chordata</taxon>
        <taxon>Craniata</taxon>
        <taxon>Vertebrata</taxon>
        <taxon>Euteleostomi</taxon>
        <taxon>Mammalia</taxon>
        <taxon>Metatheria</taxon>
        <taxon>Dasyuromorphia</taxon>
        <taxon>Dasyuridae</taxon>
        <taxon>Sarcophilus</taxon>
    </lineage>
</organism>
<comment type="subcellular location">
    <subcellularLocation>
        <location evidence="1">Cytoplasm</location>
    </subcellularLocation>
</comment>
<dbReference type="PROSITE" id="PS00479">
    <property type="entry name" value="ZF_DAG_PE_1"/>
    <property type="match status" value="2"/>
</dbReference>
<dbReference type="GO" id="GO:0004143">
    <property type="term" value="F:ATP-dependent diacylglycerol kinase activity"/>
    <property type="evidence" value="ECO:0007669"/>
    <property type="project" value="UniProtKB-EC"/>
</dbReference>
<dbReference type="SUPFAM" id="SSF47473">
    <property type="entry name" value="EF-hand"/>
    <property type="match status" value="2"/>
</dbReference>
<dbReference type="FunFam" id="3.40.50.10330:FF:000003">
    <property type="entry name" value="Diacylglycerol kinase"/>
    <property type="match status" value="1"/>
</dbReference>
<evidence type="ECO:0000256" key="12">
    <source>
        <dbReference type="ARBA" id="ARBA00022837"/>
    </source>
</evidence>
<dbReference type="GO" id="GO:0005737">
    <property type="term" value="C:cytoplasm"/>
    <property type="evidence" value="ECO:0007669"/>
    <property type="project" value="UniProtKB-SubCell"/>
</dbReference>
<dbReference type="SMART" id="SM00046">
    <property type="entry name" value="DAGKc"/>
    <property type="match status" value="1"/>
</dbReference>
<dbReference type="InterPro" id="IPR046349">
    <property type="entry name" value="C1-like_sf"/>
</dbReference>
<keyword evidence="8 20" id="KW-0547">Nucleotide-binding</keyword>
<dbReference type="PROSITE" id="PS50081">
    <property type="entry name" value="ZF_DAG_PE_2"/>
    <property type="match status" value="2"/>
</dbReference>
<accession>A0A7N4P8Z7</accession>
<name>A0A7N4P8Z7_SARHA</name>
<dbReference type="InterPro" id="IPR017438">
    <property type="entry name" value="ATP-NAD_kinase_N"/>
</dbReference>
<feature type="compositionally biased region" description="Low complexity" evidence="21">
    <location>
        <begin position="536"/>
        <end position="548"/>
    </location>
</feature>
<keyword evidence="6" id="KW-0479">Metal-binding</keyword>
<dbReference type="Gene3D" id="1.10.238.10">
    <property type="entry name" value="EF-hand"/>
    <property type="match status" value="1"/>
</dbReference>
<dbReference type="Gene3D" id="1.10.238.110">
    <property type="entry name" value="Diacylglycerol kinase alpha"/>
    <property type="match status" value="2"/>
</dbReference>
<comment type="catalytic activity">
    <reaction evidence="15">
        <text>1,2-di-(9Z-octadecenoyl)-sn-glycerol + ATP = 1,2-di-(9Z-octadecenoyl)-sn-glycero-3-phosphate + ADP + H(+)</text>
        <dbReference type="Rhea" id="RHEA:40327"/>
        <dbReference type="ChEBI" id="CHEBI:15378"/>
        <dbReference type="ChEBI" id="CHEBI:30616"/>
        <dbReference type="ChEBI" id="CHEBI:52333"/>
        <dbReference type="ChEBI" id="CHEBI:74546"/>
        <dbReference type="ChEBI" id="CHEBI:456216"/>
    </reaction>
    <physiologicalReaction direction="left-to-right" evidence="15">
        <dbReference type="Rhea" id="RHEA:40328"/>
    </physiologicalReaction>
</comment>